<sequence>MIQVHKTPTAPPALQRSHAEMQKGIQEAVQAGAMVVLCTKGTNTAKTKSVPKGAVKIVIDDDQYKPPHAKALLKVDQYGKCAFCEARFMSTAGGDVEHFRPKKRHDGFVPVGAQALDNLGYFQYVYDWSNHLWSCKECNETYKKNYFDVIPDNLTTPPPRLEDFDTEEEFWVAIGEWGRLGPPRHDAWNNPSNAERPVLINPVTENPREHISFDSETGEAIPAPLDDLNQQMQPTSDRGGKNILVLGLNRKELVFARMRHLAMLRGVFLEMTHSLNLTIEFLKWQRGDEWFKTLTVPTLRDKVKRYTAYPVSEDQTRSAIEFLYYSTTPQAPFSALAMDALACWSLELATHVLQSREHITQLQAAQSGNAPATRSVHELPRLGLHAVILATYQADMEALKAACDTLGAYAPLWNAGFEQTHIEYVCRDRLAKVMALHAKFYKDQKGYPRHDPAFVTAFLSHERDVLDVWNALETYECDKDTWSSAMDTMNQNLTEYGPDLAEDLTVHCNQIVVRLNGATQAFTLNRSLNQTAPWCDEVVKIAQAGEQLTAELDRRCQACANEDVSNSTSSMRVTLKEIAEAVAKLKIGNTPETVMPFPLPDPPKPWITPKATGLRKRAGMPQNLDAAWQHIRLKSNS</sequence>
<accession>A0A165YZB5</accession>
<protein>
    <submittedName>
        <fullName evidence="1">Protein Hnh</fullName>
    </submittedName>
</protein>
<proteinExistence type="predicted"/>
<reference evidence="1 2" key="2">
    <citation type="journal article" date="2018" name="Nature">
        <title>Mutant phenotypes for thousands of bacterial genes of unknown function.</title>
        <authorList>
            <person name="Price M.N."/>
            <person name="Wetmore K.M."/>
            <person name="Waters R.J."/>
            <person name="Callaghan M."/>
            <person name="Ray J."/>
            <person name="Liu H."/>
            <person name="Kuehl J.V."/>
            <person name="Melnyk R.A."/>
            <person name="Lamson J.S."/>
            <person name="Suh Y."/>
            <person name="Carlson H.K."/>
            <person name="Esquivel Z."/>
            <person name="Sadeeshkumar H."/>
            <person name="Chakraborty R."/>
            <person name="Zane G.M."/>
            <person name="Rubin B.E."/>
            <person name="Wall J.D."/>
            <person name="Visel A."/>
            <person name="Bristow J."/>
            <person name="Blow M.J."/>
            <person name="Arkin A.P."/>
            <person name="Deutschbauer A.M."/>
        </authorList>
    </citation>
    <scope>NUCLEOTIDE SEQUENCE [LARGE SCALE GENOMIC DNA]</scope>
    <source>
        <strain evidence="1 2">FW300-N2E2</strain>
    </source>
</reference>
<dbReference type="AlphaFoldDB" id="A0A165YZB5"/>
<evidence type="ECO:0000313" key="2">
    <source>
        <dbReference type="Proteomes" id="UP000076083"/>
    </source>
</evidence>
<dbReference type="Gene3D" id="1.10.30.50">
    <property type="match status" value="1"/>
</dbReference>
<name>A0A165YZB5_PSEFL</name>
<evidence type="ECO:0000313" key="1">
    <source>
        <dbReference type="EMBL" id="AMZ70647.1"/>
    </source>
</evidence>
<dbReference type="Proteomes" id="UP000076083">
    <property type="component" value="Chromosome"/>
</dbReference>
<reference evidence="2" key="1">
    <citation type="submission" date="2016-04" db="EMBL/GenBank/DDBJ databases">
        <authorList>
            <person name="Ray J."/>
            <person name="Price M."/>
            <person name="Deutschbauer A."/>
        </authorList>
    </citation>
    <scope>NUCLEOTIDE SEQUENCE [LARGE SCALE GENOMIC DNA]</scope>
    <source>
        <strain evidence="2">FW300-N2E2</strain>
    </source>
</reference>
<dbReference type="EMBL" id="CP015225">
    <property type="protein sequence ID" value="AMZ70647.1"/>
    <property type="molecule type" value="Genomic_DNA"/>
</dbReference>
<dbReference type="RefSeq" id="WP_063321243.1">
    <property type="nucleotide sequence ID" value="NZ_CP015225.1"/>
</dbReference>
<gene>
    <name evidence="1" type="ORF">TK06_05860</name>
</gene>
<organism evidence="1 2">
    <name type="scientific">Pseudomonas fluorescens</name>
    <dbReference type="NCBI Taxonomy" id="294"/>
    <lineage>
        <taxon>Bacteria</taxon>
        <taxon>Pseudomonadati</taxon>
        <taxon>Pseudomonadota</taxon>
        <taxon>Gammaproteobacteria</taxon>
        <taxon>Pseudomonadales</taxon>
        <taxon>Pseudomonadaceae</taxon>
        <taxon>Pseudomonas</taxon>
    </lineage>
</organism>